<organism evidence="1 2">
    <name type="scientific">Paramecium tetraurelia</name>
    <dbReference type="NCBI Taxonomy" id="5888"/>
    <lineage>
        <taxon>Eukaryota</taxon>
        <taxon>Sar</taxon>
        <taxon>Alveolata</taxon>
        <taxon>Ciliophora</taxon>
        <taxon>Intramacronucleata</taxon>
        <taxon>Oligohymenophorea</taxon>
        <taxon>Peniculida</taxon>
        <taxon>Parameciidae</taxon>
        <taxon>Paramecium</taxon>
    </lineage>
</organism>
<evidence type="ECO:0000313" key="1">
    <source>
        <dbReference type="EMBL" id="CAK73504.1"/>
    </source>
</evidence>
<evidence type="ECO:0000313" key="2">
    <source>
        <dbReference type="Proteomes" id="UP000000600"/>
    </source>
</evidence>
<dbReference type="OMA" id="EFFIDQY"/>
<gene>
    <name evidence="1" type="ORF">GSPATT00009819001</name>
</gene>
<dbReference type="GeneID" id="5026686"/>
<dbReference type="KEGG" id="ptm:GSPATT00009819001"/>
<dbReference type="InParanoid" id="A0CRT7"/>
<dbReference type="EMBL" id="CT868152">
    <property type="protein sequence ID" value="CAK73504.1"/>
    <property type="molecule type" value="Genomic_DNA"/>
</dbReference>
<name>A0CRT7_PARTE</name>
<proteinExistence type="predicted"/>
<dbReference type="HOGENOM" id="CLU_1781038_0_0_1"/>
<sequence length="164" mass="18946">MIDFCPNQFLNLGLQTEFTIQSENEYRLAQQNRNKLVSVGSQQKNLNNIEKHRYLKPNSSFEEYSGEYSVICDQLSNQNRAQSITEKVQNLYINSNLVGQEWESQKSIIIVNVDEHAIDQIDLNEFFIDQYSIFMNCGLRISLLSNSRRLSQAATKASLLQSQE</sequence>
<dbReference type="RefSeq" id="XP_001440901.1">
    <property type="nucleotide sequence ID" value="XM_001440864.1"/>
</dbReference>
<accession>A0CRT7</accession>
<dbReference type="Proteomes" id="UP000000600">
    <property type="component" value="Unassembled WGS sequence"/>
</dbReference>
<dbReference type="AlphaFoldDB" id="A0CRT7"/>
<reference evidence="1 2" key="1">
    <citation type="journal article" date="2006" name="Nature">
        <title>Global trends of whole-genome duplications revealed by the ciliate Paramecium tetraurelia.</title>
        <authorList>
            <consortium name="Genoscope"/>
            <person name="Aury J.-M."/>
            <person name="Jaillon O."/>
            <person name="Duret L."/>
            <person name="Noel B."/>
            <person name="Jubin C."/>
            <person name="Porcel B.M."/>
            <person name="Segurens B."/>
            <person name="Daubin V."/>
            <person name="Anthouard V."/>
            <person name="Aiach N."/>
            <person name="Arnaiz O."/>
            <person name="Billaut A."/>
            <person name="Beisson J."/>
            <person name="Blanc I."/>
            <person name="Bouhouche K."/>
            <person name="Camara F."/>
            <person name="Duharcourt S."/>
            <person name="Guigo R."/>
            <person name="Gogendeau D."/>
            <person name="Katinka M."/>
            <person name="Keller A.-M."/>
            <person name="Kissmehl R."/>
            <person name="Klotz C."/>
            <person name="Koll F."/>
            <person name="Le Moue A."/>
            <person name="Lepere C."/>
            <person name="Malinsky S."/>
            <person name="Nowacki M."/>
            <person name="Nowak J.K."/>
            <person name="Plattner H."/>
            <person name="Poulain J."/>
            <person name="Ruiz F."/>
            <person name="Serrano V."/>
            <person name="Zagulski M."/>
            <person name="Dessen P."/>
            <person name="Betermier M."/>
            <person name="Weissenbach J."/>
            <person name="Scarpelli C."/>
            <person name="Schachter V."/>
            <person name="Sperling L."/>
            <person name="Meyer E."/>
            <person name="Cohen J."/>
            <person name="Wincker P."/>
        </authorList>
    </citation>
    <scope>NUCLEOTIDE SEQUENCE [LARGE SCALE GENOMIC DNA]</scope>
    <source>
        <strain evidence="1 2">Stock d4-2</strain>
    </source>
</reference>
<keyword evidence="2" id="KW-1185">Reference proteome</keyword>
<protein>
    <submittedName>
        <fullName evidence="1">Uncharacterized protein</fullName>
    </submittedName>
</protein>